<name>A0A7Z2NWV1_9SPHN</name>
<organism evidence="2 3">
    <name type="scientific">Sphingomonas changnyeongensis</name>
    <dbReference type="NCBI Taxonomy" id="2698679"/>
    <lineage>
        <taxon>Bacteria</taxon>
        <taxon>Pseudomonadati</taxon>
        <taxon>Pseudomonadota</taxon>
        <taxon>Alphaproteobacteria</taxon>
        <taxon>Sphingomonadales</taxon>
        <taxon>Sphingomonadaceae</taxon>
        <taxon>Sphingomonas</taxon>
    </lineage>
</organism>
<evidence type="ECO:0000313" key="2">
    <source>
        <dbReference type="EMBL" id="QHL91265.1"/>
    </source>
</evidence>
<dbReference type="EMBL" id="CP047895">
    <property type="protein sequence ID" value="QHL91265.1"/>
    <property type="molecule type" value="Genomic_DNA"/>
</dbReference>
<dbReference type="Pfam" id="PF01963">
    <property type="entry name" value="TraB_PrgY_gumN"/>
    <property type="match status" value="1"/>
</dbReference>
<keyword evidence="1" id="KW-0732">Signal</keyword>
<reference evidence="2 3" key="1">
    <citation type="submission" date="2020-01" db="EMBL/GenBank/DDBJ databases">
        <title>Sphingomonas sp. C33 whole genome sequece.</title>
        <authorList>
            <person name="Park C."/>
        </authorList>
    </citation>
    <scope>NUCLEOTIDE SEQUENCE [LARGE SCALE GENOMIC DNA]</scope>
    <source>
        <strain evidence="2 3">C33</strain>
    </source>
</reference>
<gene>
    <name evidence="2" type="ORF">GVO57_11145</name>
</gene>
<evidence type="ECO:0000313" key="3">
    <source>
        <dbReference type="Proteomes" id="UP000464468"/>
    </source>
</evidence>
<dbReference type="InterPro" id="IPR002816">
    <property type="entry name" value="TraB/PrgY/GumN_fam"/>
</dbReference>
<dbReference type="CDD" id="cd14788">
    <property type="entry name" value="GumN"/>
    <property type="match status" value="1"/>
</dbReference>
<feature type="signal peptide" evidence="1">
    <location>
        <begin position="1"/>
        <end position="20"/>
    </location>
</feature>
<dbReference type="AlphaFoldDB" id="A0A7Z2NWV1"/>
<dbReference type="RefSeq" id="WP_160593195.1">
    <property type="nucleotide sequence ID" value="NZ_CP047895.1"/>
</dbReference>
<protein>
    <submittedName>
        <fullName evidence="2">TraB/GumN family protein</fullName>
    </submittedName>
</protein>
<evidence type="ECO:0000256" key="1">
    <source>
        <dbReference type="SAM" id="SignalP"/>
    </source>
</evidence>
<feature type="chain" id="PRO_5030851031" evidence="1">
    <location>
        <begin position="21"/>
        <end position="312"/>
    </location>
</feature>
<dbReference type="Proteomes" id="UP000464468">
    <property type="component" value="Chromosome"/>
</dbReference>
<dbReference type="KEGG" id="schy:GVO57_11145"/>
<keyword evidence="3" id="KW-1185">Reference proteome</keyword>
<accession>A0A7Z2NWV1</accession>
<sequence>MPAVLLLLAAPLRAQTPAPAAPAQAAPAPADDIIVSARLSGAPIWTATRDGRRLVLVGALEPVPKGLDWNVVPLEQAAARADRVLYPVSASFSVGDVFRLLFRGGKITDLPKGRTIADYLPPPLMARLERVMAAEKSDEWRRKSPVILAFRLLGRHAGLARGGRSIRDVVADSARRAGVPGRSIGTVRGKEVIDNLMAQDPAAYRDCMAASIAAAEAGRDAAADRADAWRARDIPALLADPLDTALSRCWPWADPAIGPRLKRNWTDALDTALAAPGTTLAVAPARLAAEPGGLLDRLAAAGYAVDGPRWRD</sequence>
<proteinExistence type="predicted"/>